<name>A0A5N5Q9I6_9AGAM</name>
<evidence type="ECO:0000259" key="2">
    <source>
        <dbReference type="Pfam" id="PF12770"/>
    </source>
</evidence>
<dbReference type="PANTHER" id="PTHR19959">
    <property type="entry name" value="KINESIN LIGHT CHAIN"/>
    <property type="match status" value="1"/>
</dbReference>
<dbReference type="InterPro" id="IPR024983">
    <property type="entry name" value="CHAT_dom"/>
</dbReference>
<evidence type="ECO:0000256" key="1">
    <source>
        <dbReference type="SAM" id="MobiDB-lite"/>
    </source>
</evidence>
<proteinExistence type="predicted"/>
<dbReference type="OrthoDB" id="9991317at2759"/>
<organism evidence="3 4">
    <name type="scientific">Ceratobasidium theobromae</name>
    <dbReference type="NCBI Taxonomy" id="1582974"/>
    <lineage>
        <taxon>Eukaryota</taxon>
        <taxon>Fungi</taxon>
        <taxon>Dikarya</taxon>
        <taxon>Basidiomycota</taxon>
        <taxon>Agaricomycotina</taxon>
        <taxon>Agaricomycetes</taxon>
        <taxon>Cantharellales</taxon>
        <taxon>Ceratobasidiaceae</taxon>
        <taxon>Ceratobasidium</taxon>
    </lineage>
</organism>
<dbReference type="EMBL" id="SSOP01000487">
    <property type="protein sequence ID" value="KAB5588324.1"/>
    <property type="molecule type" value="Genomic_DNA"/>
</dbReference>
<comment type="caution">
    <text evidence="3">The sequence shown here is derived from an EMBL/GenBank/DDBJ whole genome shotgun (WGS) entry which is preliminary data.</text>
</comment>
<dbReference type="Pfam" id="PF12770">
    <property type="entry name" value="CHAT"/>
    <property type="match status" value="1"/>
</dbReference>
<evidence type="ECO:0000313" key="3">
    <source>
        <dbReference type="EMBL" id="KAB5588324.1"/>
    </source>
</evidence>
<protein>
    <submittedName>
        <fullName evidence="3">Aromatic di-alanine and TPR containing protein</fullName>
    </submittedName>
</protein>
<dbReference type="Proteomes" id="UP000383932">
    <property type="component" value="Unassembled WGS sequence"/>
</dbReference>
<sequence>MGEGNAESANNPTTSPGNMDTGHVTLHHVTPQNELEPGLGLVDNESASLDCDMRRRLVLEQLEWLRAHVPGDTGNHEAIERKLEAAMTELEELDLISRDPKDPGLKALRAELMEISTRYGSQTGTQRSLNLAHRLMDRAAMLVSRRDAIAGRKLLALLSSCYLAQYQQFGTPDTLVSAIECHARSVSLGGEGVKDLGTRVGTLGIAHYNRFKRSGMLEDIERAIDCNTYGMTLNPEGHPHMLTLLNNLGIAHLDRFERLGREDDMDNAIEFQTRALSLTPEGHRRMANRVNNLGNAHLRRFQQLGRVDDINSAIKFHTHAVSLTPEGHTDRPSWLNNLGNTHLHRFEQLGTVEDIDNAIECQTRAVSLTPEGHRHMPIQLSNLGNAYSCRFEQLGRVEDIDRAIKCQTDATSLTPESHPQRPSWLNNLGNAHFRRFQRLNRVEDLDKAIKCFSHAVSLTPEGHPRIHSLLNGLGNAHRSRFERLGRVEDIDDAIKCLTRAASLTPKGNPLRPARLTNLGGAHIRRFEQLRSVEDINNAIKFQALAVSLTPQGHPDMPSRLNNLGIAHWCQFEQLGRLEDMDNTIEFQTRAVSLSPEGHPHMPDQLNNLGGAHHSRFNRLGRVEDMACAIKYFKKSSQTSTGSPSLRFRAACNWARLASGFDNSDHLVAYRTAMNLVPELIWLGETIGQRYTNVQIIGDTTLKAAAAAIDAQEFDLALEWLEQGRSIVWNQVLQLRNPFDELSTAHPSLAANLRDLSDQIHSASSSPSSLSTSADKPLSLEEAARKHRQLAGQYNTLLEQIRALPGFESFLRPKKTSELLPAVQTGPLVVINVHESRCDALVLLPGKPDIGHVPLPELTTNKIADEFSRLQNSLEWHGVRDRSSSRRPDRSELKSRIQVWRDNFADVLATLWSTVAKPVLEFLNYSQLNTTESLPHITWCTTGTLSLMPLHAAGLYDRPREKLSDYAVSSYAPTIGALFQARLPIDTAHSRLLSVGQEATRGQGRLPGTRLELDAIEACAGSPLHCMRLEGSDATCAAVLDAIEQHDWVHLACHAHQNVHDPTDSGFFLDDGVLSLATITQKSFKNKGLAFLSACQTATGDQKIADEAVHLASGMLMAGYPSVIATMWSVKDSDAPIIAKEVYGRLLKDGKMDHRDAARALHEAVAHLRGEVGDKAFERWAPYIHIGV</sequence>
<gene>
    <name evidence="3" type="ORF">CTheo_8233</name>
</gene>
<feature type="compositionally biased region" description="Polar residues" evidence="1">
    <location>
        <begin position="7"/>
        <end position="18"/>
    </location>
</feature>
<dbReference type="AlphaFoldDB" id="A0A5N5Q9I6"/>
<feature type="domain" description="CHAT" evidence="2">
    <location>
        <begin position="906"/>
        <end position="1186"/>
    </location>
</feature>
<feature type="region of interest" description="Disordered" evidence="1">
    <location>
        <begin position="1"/>
        <end position="24"/>
    </location>
</feature>
<accession>A0A5N5Q9I6</accession>
<evidence type="ECO:0000313" key="4">
    <source>
        <dbReference type="Proteomes" id="UP000383932"/>
    </source>
</evidence>
<dbReference type="SUPFAM" id="SSF48452">
    <property type="entry name" value="TPR-like"/>
    <property type="match status" value="2"/>
</dbReference>
<keyword evidence="4" id="KW-1185">Reference proteome</keyword>
<reference evidence="3 4" key="1">
    <citation type="journal article" date="2019" name="Fungal Biol. Biotechnol.">
        <title>Draft genome sequence of fastidious pathogen Ceratobasidium theobromae, which causes vascular-streak dieback in Theobroma cacao.</title>
        <authorList>
            <person name="Ali S.S."/>
            <person name="Asman A."/>
            <person name="Shao J."/>
            <person name="Firmansyah A.P."/>
            <person name="Susilo A.W."/>
            <person name="Rosmana A."/>
            <person name="McMahon P."/>
            <person name="Junaid M."/>
            <person name="Guest D."/>
            <person name="Kheng T.Y."/>
            <person name="Meinhardt L.W."/>
            <person name="Bailey B.A."/>
        </authorList>
    </citation>
    <scope>NUCLEOTIDE SEQUENCE [LARGE SCALE GENOMIC DNA]</scope>
    <source>
        <strain evidence="3 4">CT2</strain>
    </source>
</reference>
<dbReference type="Gene3D" id="1.25.40.10">
    <property type="entry name" value="Tetratricopeptide repeat domain"/>
    <property type="match status" value="3"/>
</dbReference>
<dbReference type="InterPro" id="IPR011990">
    <property type="entry name" value="TPR-like_helical_dom_sf"/>
</dbReference>
<dbReference type="PANTHER" id="PTHR19959:SF119">
    <property type="entry name" value="FUNGAL LIPASE-LIKE DOMAIN-CONTAINING PROTEIN"/>
    <property type="match status" value="1"/>
</dbReference>